<evidence type="ECO:0000259" key="3">
    <source>
        <dbReference type="PROSITE" id="PS51206"/>
    </source>
</evidence>
<dbReference type="PROSITE" id="PS51206">
    <property type="entry name" value="SF3_HELICASE_1"/>
    <property type="match status" value="1"/>
</dbReference>
<reference evidence="4" key="1">
    <citation type="submission" date="2009-01" db="EMBL/GenBank/DDBJ databases">
        <title>Complete sequence of Anaeromyxobacter dehalogenans 2CP-1.</title>
        <authorList>
            <consortium name="US DOE Joint Genome Institute"/>
            <person name="Lucas S."/>
            <person name="Copeland A."/>
            <person name="Lapidus A."/>
            <person name="Glavina del Rio T."/>
            <person name="Dalin E."/>
            <person name="Tice H."/>
            <person name="Bruce D."/>
            <person name="Goodwin L."/>
            <person name="Pitluck S."/>
            <person name="Saunders E."/>
            <person name="Brettin T."/>
            <person name="Detter J.C."/>
            <person name="Han C."/>
            <person name="Larimer F."/>
            <person name="Land M."/>
            <person name="Hauser L."/>
            <person name="Kyrpides N."/>
            <person name="Ovchinnikova G."/>
            <person name="Beliaev A.S."/>
            <person name="Richardson P."/>
        </authorList>
    </citation>
    <scope>NUCLEOTIDE SEQUENCE</scope>
    <source>
        <strain evidence="4">2CP-1</strain>
    </source>
</reference>
<dbReference type="GO" id="GO:0005524">
    <property type="term" value="F:ATP binding"/>
    <property type="evidence" value="ECO:0007669"/>
    <property type="project" value="UniProtKB-KW"/>
</dbReference>
<dbReference type="EMBL" id="CP001359">
    <property type="protein sequence ID" value="ACL63383.1"/>
    <property type="molecule type" value="Genomic_DNA"/>
</dbReference>
<dbReference type="InterPro" id="IPR027417">
    <property type="entry name" value="P-loop_NTPase"/>
</dbReference>
<dbReference type="InterPro" id="IPR045455">
    <property type="entry name" value="NrS-1_pol-like_helicase"/>
</dbReference>
<evidence type="ECO:0000313" key="4">
    <source>
        <dbReference type="EMBL" id="ACL63383.1"/>
    </source>
</evidence>
<keyword evidence="5" id="KW-1185">Reference proteome</keyword>
<dbReference type="Pfam" id="PF19263">
    <property type="entry name" value="DUF5906"/>
    <property type="match status" value="1"/>
</dbReference>
<evidence type="ECO:0000256" key="2">
    <source>
        <dbReference type="ARBA" id="ARBA00022840"/>
    </source>
</evidence>
<gene>
    <name evidence="4" type="ordered locus">A2cp1_0022</name>
</gene>
<dbReference type="InterPro" id="IPR014015">
    <property type="entry name" value="Helicase_SF3_DNA-vir"/>
</dbReference>
<accession>B8J702</accession>
<proteinExistence type="predicted"/>
<protein>
    <submittedName>
        <fullName evidence="4">ATPase-like protein</fullName>
    </submittedName>
</protein>
<dbReference type="HOGENOM" id="CLU_496648_0_0_7"/>
<evidence type="ECO:0000313" key="5">
    <source>
        <dbReference type="Proteomes" id="UP000007089"/>
    </source>
</evidence>
<dbReference type="Proteomes" id="UP000007089">
    <property type="component" value="Chromosome"/>
</dbReference>
<sequence length="548" mass="62437">MNAIRACIRAARMIKEEGAVPLVGYVPPIPKLEKTGIDDYFVNAQKRSVAYPKSYNPLEGDFADARPVGPNELIEWLVEQKDEAGWERDDVLPELRRAAIWARVWHERERRAWHAWTRRAAKTFFVGQDEIEQMVAHLGLAQRDEPKASSWNDFDDGKILEHCVPILNHAFRLLVDRNGTERIFQVNDRNEATLQQSNANIHKALHDALKAEFGTVPPARLLEASNVLWKKETARLAEEPEPFCFAGDDRVCFKRFDWKPAEAPFPAWEEFLTRLSDREAFMAFVWSCFEKKNRSRQYLWLRGEGQDGKSKVLGVLLEVFGPAGAAINNSHVEKGNQFFFSALYGKRLVIYPDCKNAKFGMKEIVRNCTSGDPVAVEFKGETPFTTVLRIRLFVASNTKPEFTSQAADRSRIIYVEVAESASKDDPTWEERLKAQLPGFLWSCKATYERVCAHHGDIPVSEQTKAMLDEAAVAFEEQFHDIFDAHFSEAPGEAAPAKPVATILRGYGMNNNQINDFKAWMGRVHRVVYRPRKDGRVYEGLAFLPSSVR</sequence>
<organism evidence="4 5">
    <name type="scientific">Anaeromyxobacter dehalogenans (strain ATCC BAA-258 / DSM 21875 / 2CP-1)</name>
    <dbReference type="NCBI Taxonomy" id="455488"/>
    <lineage>
        <taxon>Bacteria</taxon>
        <taxon>Pseudomonadati</taxon>
        <taxon>Myxococcota</taxon>
        <taxon>Myxococcia</taxon>
        <taxon>Myxococcales</taxon>
        <taxon>Cystobacterineae</taxon>
        <taxon>Anaeromyxobacteraceae</taxon>
        <taxon>Anaeromyxobacter</taxon>
    </lineage>
</organism>
<evidence type="ECO:0000256" key="1">
    <source>
        <dbReference type="ARBA" id="ARBA00022741"/>
    </source>
</evidence>
<dbReference type="KEGG" id="acp:A2cp1_0022"/>
<feature type="domain" description="SF3 helicase" evidence="3">
    <location>
        <begin position="276"/>
        <end position="430"/>
    </location>
</feature>
<dbReference type="SUPFAM" id="SSF52540">
    <property type="entry name" value="P-loop containing nucleoside triphosphate hydrolases"/>
    <property type="match status" value="1"/>
</dbReference>
<dbReference type="Gene3D" id="3.40.50.300">
    <property type="entry name" value="P-loop containing nucleotide triphosphate hydrolases"/>
    <property type="match status" value="1"/>
</dbReference>
<name>B8J702_ANAD2</name>
<dbReference type="AlphaFoldDB" id="B8J702"/>
<keyword evidence="2" id="KW-0067">ATP-binding</keyword>
<keyword evidence="1" id="KW-0547">Nucleotide-binding</keyword>